<dbReference type="AlphaFoldDB" id="A0AAD5KF89"/>
<feature type="domain" description="Transposable element P transposase-like GTP-binding insertion" evidence="2">
    <location>
        <begin position="134"/>
        <end position="196"/>
    </location>
</feature>
<evidence type="ECO:0000259" key="1">
    <source>
        <dbReference type="Pfam" id="PF21787"/>
    </source>
</evidence>
<dbReference type="Pfam" id="PF21788">
    <property type="entry name" value="TNP-like_GBD"/>
    <property type="match status" value="1"/>
</dbReference>
<evidence type="ECO:0000259" key="2">
    <source>
        <dbReference type="Pfam" id="PF21788"/>
    </source>
</evidence>
<organism evidence="4 5">
    <name type="scientific">Daphnia sinensis</name>
    <dbReference type="NCBI Taxonomy" id="1820382"/>
    <lineage>
        <taxon>Eukaryota</taxon>
        <taxon>Metazoa</taxon>
        <taxon>Ecdysozoa</taxon>
        <taxon>Arthropoda</taxon>
        <taxon>Crustacea</taxon>
        <taxon>Branchiopoda</taxon>
        <taxon>Diplostraca</taxon>
        <taxon>Cladocera</taxon>
        <taxon>Anomopoda</taxon>
        <taxon>Daphniidae</taxon>
        <taxon>Daphnia</taxon>
        <taxon>Daphnia similis group</taxon>
    </lineage>
</organism>
<comment type="caution">
    <text evidence="4">The sequence shown here is derived from an EMBL/GenBank/DDBJ whole genome shotgun (WGS) entry which is preliminary data.</text>
</comment>
<name>A0AAD5KF89_9CRUS</name>
<protein>
    <recommendedName>
        <fullName evidence="6">Transposable element P transposase</fullName>
    </recommendedName>
</protein>
<evidence type="ECO:0008006" key="6">
    <source>
        <dbReference type="Google" id="ProtNLM"/>
    </source>
</evidence>
<feature type="domain" description="Transposable element P transposase-like RNase H" evidence="1">
    <location>
        <begin position="18"/>
        <end position="92"/>
    </location>
</feature>
<dbReference type="InterPro" id="IPR048366">
    <property type="entry name" value="TNP-like_GBD"/>
</dbReference>
<sequence>MEHHDEVDLSRPEPNISETPVLADHALVFMVRPLLSNWVQPFGVFASAGAASGDDLHRLVIAAIIRLEARGVRVLAAVSDGASTNMKFWKLTGAGVEKKGDEETVTNSFPHPIDPDRKIHVLQDPPHAFKCVRNQLYNHETVQVLSSSVAKGLEYYRTCPQIEEEVRRKFVKSKPVEELLQLLNDCFDTMNARRPRDGIKKEKWQEKKEKLLKLDEILRETTVFIKMKLPVVPKPKDRTQSFYQGVARPELPPPFVSKDTIKALRITIKSIIDLIELLLGPSFNLTYVLTAKFNQDCLERFFGIIRSAGGAQNKPTASSFLQLFRMLSLYYPTKTILRGCNVDGEEKIEMLTSYMDWLVQRFKDNVKVNKSLKDYMKDLLLTNMKVDHDNNSDFDVDVSAKNQNVVFQISGYLIHRFVKNGNYCHECHQTMEFKLENLPADFTAHFLTKTKSRGKLRYSSPKLFELLKRVEFYVLDFCAVGDIIHFDSFRDILYTLCVDKLPKVGCPTHFLKLMSNIIYDFLVIRYKYVTKQMSDDLCGAIHTKKHAHSKLSKL</sequence>
<reference evidence="4" key="1">
    <citation type="submission" date="2022-05" db="EMBL/GenBank/DDBJ databases">
        <title>A multi-omics perspective on studying reproductive biology in Daphnia sinensis.</title>
        <authorList>
            <person name="Jia J."/>
        </authorList>
    </citation>
    <scope>NUCLEOTIDE SEQUENCE</scope>
    <source>
        <strain evidence="4">WSL</strain>
    </source>
</reference>
<proteinExistence type="predicted"/>
<dbReference type="InterPro" id="IPR048365">
    <property type="entry name" value="TNP-like_RNaseH_N"/>
</dbReference>
<dbReference type="PANTHER" id="PTHR47577">
    <property type="entry name" value="THAP DOMAIN-CONTAINING PROTEIN 6"/>
    <property type="match status" value="1"/>
</dbReference>
<keyword evidence="5" id="KW-1185">Reference proteome</keyword>
<accession>A0AAD5KF89</accession>
<feature type="domain" description="Transposable element P transposase-like RNase H C-terminal" evidence="3">
    <location>
        <begin position="292"/>
        <end position="325"/>
    </location>
</feature>
<dbReference type="Pfam" id="PF21789">
    <property type="entry name" value="TNP-like_RNaseH_C"/>
    <property type="match status" value="1"/>
</dbReference>
<dbReference type="EMBL" id="WJBH02000089">
    <property type="protein sequence ID" value="KAI9550776.1"/>
    <property type="molecule type" value="Genomic_DNA"/>
</dbReference>
<dbReference type="Proteomes" id="UP000820818">
    <property type="component" value="Unassembled WGS sequence"/>
</dbReference>
<dbReference type="Pfam" id="PF21787">
    <property type="entry name" value="TNP-like_RNaseH_N"/>
    <property type="match status" value="1"/>
</dbReference>
<evidence type="ECO:0000259" key="3">
    <source>
        <dbReference type="Pfam" id="PF21789"/>
    </source>
</evidence>
<dbReference type="PANTHER" id="PTHR47577:SF2">
    <property type="entry name" value="THAP DOMAIN CONTAINING 9"/>
    <property type="match status" value="1"/>
</dbReference>
<gene>
    <name evidence="4" type="ORF">GHT06_004563</name>
</gene>
<dbReference type="InterPro" id="IPR048367">
    <property type="entry name" value="TNP-like_RNaseH_C"/>
</dbReference>
<evidence type="ECO:0000313" key="4">
    <source>
        <dbReference type="EMBL" id="KAI9550776.1"/>
    </source>
</evidence>
<evidence type="ECO:0000313" key="5">
    <source>
        <dbReference type="Proteomes" id="UP000820818"/>
    </source>
</evidence>